<dbReference type="AlphaFoldDB" id="X1AXP9"/>
<evidence type="ECO:0000256" key="3">
    <source>
        <dbReference type="ARBA" id="ARBA00022840"/>
    </source>
</evidence>
<reference evidence="6" key="1">
    <citation type="journal article" date="2014" name="Front. Microbiol.">
        <title>High frequency of phylogenetically diverse reductive dehalogenase-homologous genes in deep subseafloor sedimentary metagenomes.</title>
        <authorList>
            <person name="Kawai M."/>
            <person name="Futagami T."/>
            <person name="Toyoda A."/>
            <person name="Takaki Y."/>
            <person name="Nishi S."/>
            <person name="Hori S."/>
            <person name="Arai W."/>
            <person name="Tsubouchi T."/>
            <person name="Morono Y."/>
            <person name="Uchiyama I."/>
            <person name="Ito T."/>
            <person name="Fujiyama A."/>
            <person name="Inagaki F."/>
            <person name="Takami H."/>
        </authorList>
    </citation>
    <scope>NUCLEOTIDE SEQUENCE</scope>
    <source>
        <strain evidence="6">Expedition CK06-06</strain>
    </source>
</reference>
<sequence length="53" mass="6207">MDIRLQMRYNLPVVQIFTEDGHMNENSKFQGLTILKAREKILEELDKMGLLVS</sequence>
<gene>
    <name evidence="6" type="ORF">S01H4_28730</name>
</gene>
<evidence type="ECO:0000256" key="2">
    <source>
        <dbReference type="ARBA" id="ARBA00022741"/>
    </source>
</evidence>
<keyword evidence="5" id="KW-0030">Aminoacyl-tRNA synthetase</keyword>
<dbReference type="GO" id="GO:0005524">
    <property type="term" value="F:ATP binding"/>
    <property type="evidence" value="ECO:0007669"/>
    <property type="project" value="UniProtKB-KW"/>
</dbReference>
<dbReference type="GO" id="GO:0002161">
    <property type="term" value="F:aminoacyl-tRNA deacylase activity"/>
    <property type="evidence" value="ECO:0007669"/>
    <property type="project" value="InterPro"/>
</dbReference>
<dbReference type="GO" id="GO:0004812">
    <property type="term" value="F:aminoacyl-tRNA ligase activity"/>
    <property type="evidence" value="ECO:0007669"/>
    <property type="project" value="UniProtKB-KW"/>
</dbReference>
<proteinExistence type="predicted"/>
<name>X1AXP9_9ZZZZ</name>
<dbReference type="Gene3D" id="3.90.740.10">
    <property type="entry name" value="Valyl/Leucyl/Isoleucyl-tRNA synthetase, editing domain"/>
    <property type="match status" value="1"/>
</dbReference>
<protein>
    <submittedName>
        <fullName evidence="6">Uncharacterized protein</fullName>
    </submittedName>
</protein>
<keyword evidence="4" id="KW-0648">Protein biosynthesis</keyword>
<organism evidence="6">
    <name type="scientific">marine sediment metagenome</name>
    <dbReference type="NCBI Taxonomy" id="412755"/>
    <lineage>
        <taxon>unclassified sequences</taxon>
        <taxon>metagenomes</taxon>
        <taxon>ecological metagenomes</taxon>
    </lineage>
</organism>
<evidence type="ECO:0000256" key="5">
    <source>
        <dbReference type="ARBA" id="ARBA00023146"/>
    </source>
</evidence>
<keyword evidence="1" id="KW-0436">Ligase</keyword>
<evidence type="ECO:0000313" key="6">
    <source>
        <dbReference type="EMBL" id="GAG87949.1"/>
    </source>
</evidence>
<evidence type="ECO:0000256" key="1">
    <source>
        <dbReference type="ARBA" id="ARBA00022598"/>
    </source>
</evidence>
<evidence type="ECO:0000256" key="4">
    <source>
        <dbReference type="ARBA" id="ARBA00022917"/>
    </source>
</evidence>
<dbReference type="InterPro" id="IPR009008">
    <property type="entry name" value="Val/Leu/Ile-tRNA-synth_edit"/>
</dbReference>
<keyword evidence="3" id="KW-0067">ATP-binding</keyword>
<dbReference type="EMBL" id="BART01014377">
    <property type="protein sequence ID" value="GAG87949.1"/>
    <property type="molecule type" value="Genomic_DNA"/>
</dbReference>
<feature type="non-terminal residue" evidence="6">
    <location>
        <position position="53"/>
    </location>
</feature>
<dbReference type="GO" id="GO:0006418">
    <property type="term" value="P:tRNA aminoacylation for protein translation"/>
    <property type="evidence" value="ECO:0007669"/>
    <property type="project" value="InterPro"/>
</dbReference>
<accession>X1AXP9</accession>
<comment type="caution">
    <text evidence="6">The sequence shown here is derived from an EMBL/GenBank/DDBJ whole genome shotgun (WGS) entry which is preliminary data.</text>
</comment>
<dbReference type="SUPFAM" id="SSF50677">
    <property type="entry name" value="ValRS/IleRS/LeuRS editing domain"/>
    <property type="match status" value="1"/>
</dbReference>
<keyword evidence="2" id="KW-0547">Nucleotide-binding</keyword>